<protein>
    <submittedName>
        <fullName evidence="1">Uncharacterized protein</fullName>
    </submittedName>
</protein>
<organism evidence="1 2">
    <name type="scientific">Legionella waltersii</name>
    <dbReference type="NCBI Taxonomy" id="66969"/>
    <lineage>
        <taxon>Bacteria</taxon>
        <taxon>Pseudomonadati</taxon>
        <taxon>Pseudomonadota</taxon>
        <taxon>Gammaproteobacteria</taxon>
        <taxon>Legionellales</taxon>
        <taxon>Legionellaceae</taxon>
        <taxon>Legionella</taxon>
    </lineage>
</organism>
<dbReference type="EMBL" id="LNZB01000001">
    <property type="protein sequence ID" value="KTD83109.1"/>
    <property type="molecule type" value="Genomic_DNA"/>
</dbReference>
<gene>
    <name evidence="1" type="ORF">Lwal_0017</name>
</gene>
<evidence type="ECO:0000313" key="2">
    <source>
        <dbReference type="Proteomes" id="UP000054729"/>
    </source>
</evidence>
<dbReference type="OrthoDB" id="5643102at2"/>
<dbReference type="AlphaFoldDB" id="A0A0W1AP85"/>
<dbReference type="STRING" id="66969.Lwal_0017"/>
<accession>A0A0W1AP85</accession>
<dbReference type="PATRIC" id="fig|66969.6.peg.17"/>
<sequence>MDQQLKLNIYKGMIQYIINSTHYTLKNIADLSDTHIDNIRSIYCHNAVPKGFKSEMQLMKLYQIVLEISSNSKNHSLVS</sequence>
<comment type="caution">
    <text evidence="1">The sequence shown here is derived from an EMBL/GenBank/DDBJ whole genome shotgun (WGS) entry which is preliminary data.</text>
</comment>
<dbReference type="Proteomes" id="UP000054729">
    <property type="component" value="Unassembled WGS sequence"/>
</dbReference>
<name>A0A0W1AP85_9GAMM</name>
<proteinExistence type="predicted"/>
<keyword evidence="2" id="KW-1185">Reference proteome</keyword>
<evidence type="ECO:0000313" key="1">
    <source>
        <dbReference type="EMBL" id="KTD83109.1"/>
    </source>
</evidence>
<reference evidence="1 2" key="1">
    <citation type="submission" date="2015-11" db="EMBL/GenBank/DDBJ databases">
        <title>Genomic analysis of 38 Legionella species identifies large and diverse effector repertoires.</title>
        <authorList>
            <person name="Burstein D."/>
            <person name="Amaro F."/>
            <person name="Zusman T."/>
            <person name="Lifshitz Z."/>
            <person name="Cohen O."/>
            <person name="Gilbert J.A."/>
            <person name="Pupko T."/>
            <person name="Shuman H.A."/>
            <person name="Segal G."/>
        </authorList>
    </citation>
    <scope>NUCLEOTIDE SEQUENCE [LARGE SCALE GENOMIC DNA]</scope>
    <source>
        <strain evidence="1 2">ATCC 51914</strain>
    </source>
</reference>
<dbReference type="RefSeq" id="WP_058478896.1">
    <property type="nucleotide sequence ID" value="NZ_CAAAIQ010000028.1"/>
</dbReference>